<feature type="signal peptide" evidence="2">
    <location>
        <begin position="1"/>
        <end position="22"/>
    </location>
</feature>
<dbReference type="Gene3D" id="2.40.160.20">
    <property type="match status" value="1"/>
</dbReference>
<comment type="similarity">
    <text evidence="1">Belongs to the PagL family.</text>
</comment>
<comment type="subcellular location">
    <subcellularLocation>
        <location evidence="1">Cell outer membrane</location>
        <topology evidence="1">Multi-pass membrane protein</topology>
    </subcellularLocation>
</comment>
<feature type="chain" id="PRO_5046908615" description="Lipid A deacylase" evidence="2">
    <location>
        <begin position="23"/>
        <end position="184"/>
    </location>
</feature>
<keyword evidence="1" id="KW-0998">Cell outer membrane</keyword>
<evidence type="ECO:0000313" key="3">
    <source>
        <dbReference type="EMBL" id="MEZ2738751.1"/>
    </source>
</evidence>
<accession>A0ABV4IAG3</accession>
<comment type="caution">
    <text evidence="3">The sequence shown here is derived from an EMBL/GenBank/DDBJ whole genome shotgun (WGS) entry which is preliminary data.</text>
</comment>
<keyword evidence="4" id="KW-1185">Reference proteome</keyword>
<dbReference type="RefSeq" id="WP_370890895.1">
    <property type="nucleotide sequence ID" value="NZ_JBGJLR010000003.1"/>
</dbReference>
<comment type="catalytic activity">
    <reaction evidence="1">
        <text>a 3-(acyloxy)acyl derivative of bacterial toxin + H2O = a 3-hydroxyacyl derivative of bacterial toxin + a fatty acid + H(+)</text>
        <dbReference type="Rhea" id="RHEA:12032"/>
        <dbReference type="ChEBI" id="CHEBI:15377"/>
        <dbReference type="ChEBI" id="CHEBI:15378"/>
        <dbReference type="ChEBI" id="CHEBI:28868"/>
        <dbReference type="ChEBI" id="CHEBI:136853"/>
        <dbReference type="ChEBI" id="CHEBI:140675"/>
        <dbReference type="EC" id="3.1.1.77"/>
    </reaction>
</comment>
<dbReference type="PIRSF" id="PIRSF029681">
    <property type="entry name" value="PagL"/>
    <property type="match status" value="1"/>
</dbReference>
<keyword evidence="1" id="KW-0472">Membrane</keyword>
<name>A0ABV4IAG3_9BURK</name>
<proteinExistence type="inferred from homology"/>
<keyword evidence="2" id="KW-0732">Signal</keyword>
<dbReference type="Pfam" id="PF09411">
    <property type="entry name" value="PagL"/>
    <property type="match status" value="1"/>
</dbReference>
<evidence type="ECO:0000313" key="4">
    <source>
        <dbReference type="Proteomes" id="UP001567350"/>
    </source>
</evidence>
<reference evidence="3 4" key="1">
    <citation type="submission" date="2024-08" db="EMBL/GenBank/DDBJ databases">
        <authorList>
            <person name="Feng Z."/>
            <person name="Ronholm J."/>
        </authorList>
    </citation>
    <scope>NUCLEOTIDE SEQUENCE [LARGE SCALE GENOMIC DNA]</scope>
    <source>
        <strain evidence="3 4">4-AB0-8</strain>
    </source>
</reference>
<dbReference type="Proteomes" id="UP001567350">
    <property type="component" value="Unassembled WGS sequence"/>
</dbReference>
<evidence type="ECO:0000256" key="2">
    <source>
        <dbReference type="SAM" id="SignalP"/>
    </source>
</evidence>
<protein>
    <recommendedName>
        <fullName evidence="1">Lipid A deacylase</fullName>
        <ecNumber evidence="1">3.1.1.77</ecNumber>
    </recommendedName>
    <alternativeName>
        <fullName evidence="1">LPS 3-O-deacylase</fullName>
    </alternativeName>
    <alternativeName>
        <fullName evidence="1">Outer membrane enzyme</fullName>
    </alternativeName>
</protein>
<evidence type="ECO:0000256" key="1">
    <source>
        <dbReference type="PIRNR" id="PIRNR029681"/>
    </source>
</evidence>
<organism evidence="3 4">
    <name type="scientific">Comamonas jiangduensis</name>
    <dbReference type="NCBI Taxonomy" id="1194168"/>
    <lineage>
        <taxon>Bacteria</taxon>
        <taxon>Pseudomonadati</taxon>
        <taxon>Pseudomonadota</taxon>
        <taxon>Betaproteobacteria</taxon>
        <taxon>Burkholderiales</taxon>
        <taxon>Comamonadaceae</taxon>
        <taxon>Comamonas</taxon>
    </lineage>
</organism>
<dbReference type="EMBL" id="JBGJLR010000003">
    <property type="protein sequence ID" value="MEZ2738751.1"/>
    <property type="molecule type" value="Genomic_DNA"/>
</dbReference>
<sequence>MQPKIYAGLVLAICITSHTVYAQDLDARPTWYLQIAQGEESSHAAVLGTTLPWKNGPWYLGSGQVRGHWDIWLGGWSNKDLNNHRFSTPALGIGPSLRWRGAQGTSPWFVEAGTGIMATGKRLYNDGQRMGTRFNFASHVGVGMNFGHQRAHELSLRLQHASNAGIQNPNPGINFVQLRYAHAF</sequence>
<comment type="subunit">
    <text evidence="1">Homodimer.</text>
</comment>
<dbReference type="GO" id="GO:0016787">
    <property type="term" value="F:hydrolase activity"/>
    <property type="evidence" value="ECO:0007669"/>
    <property type="project" value="UniProtKB-KW"/>
</dbReference>
<comment type="function">
    <text evidence="1">Has lipid A 3-O-deacylase activity. Hydrolyzes the ester bond at the 3 position of lipid A, a bioactive component of lipopolysaccharide (LPS), thereby releasing the primary fatty acyl moiety.</text>
</comment>
<dbReference type="InterPro" id="IPR018550">
    <property type="entry name" value="Lipid-A_deacylase-rel"/>
</dbReference>
<keyword evidence="1 3" id="KW-0378">Hydrolase</keyword>
<gene>
    <name evidence="3" type="ORF">ACBP88_04610</name>
</gene>
<dbReference type="EC" id="3.1.1.77" evidence="1"/>